<dbReference type="PANTHER" id="PTHR15897">
    <property type="entry name" value="ANKYRIN REPEAT AND MYND DOMAIN PROTEIN 1"/>
    <property type="match status" value="1"/>
</dbReference>
<dbReference type="Pfam" id="PF00023">
    <property type="entry name" value="Ank"/>
    <property type="match status" value="1"/>
</dbReference>
<keyword evidence="2" id="KW-0040">ANK repeat</keyword>
<dbReference type="InterPro" id="IPR002110">
    <property type="entry name" value="Ankyrin_rpt"/>
</dbReference>
<feature type="region of interest" description="Disordered" evidence="3">
    <location>
        <begin position="1"/>
        <end position="23"/>
    </location>
</feature>
<proteinExistence type="predicted"/>
<dbReference type="GeneID" id="105912931"/>
<evidence type="ECO:0000256" key="2">
    <source>
        <dbReference type="PROSITE-ProRule" id="PRU00023"/>
    </source>
</evidence>
<evidence type="ECO:0000313" key="5">
    <source>
        <dbReference type="RefSeq" id="XP_042564823.1"/>
    </source>
</evidence>
<keyword evidence="4" id="KW-1185">Reference proteome</keyword>
<feature type="compositionally biased region" description="Polar residues" evidence="3">
    <location>
        <begin position="429"/>
        <end position="449"/>
    </location>
</feature>
<feature type="compositionally biased region" description="Polar residues" evidence="3">
    <location>
        <begin position="1"/>
        <end position="15"/>
    </location>
</feature>
<gene>
    <name evidence="5" type="primary">ankmy1</name>
</gene>
<reference evidence="5" key="1">
    <citation type="submission" date="2025-08" db="UniProtKB">
        <authorList>
            <consortium name="RefSeq"/>
        </authorList>
    </citation>
    <scope>IDENTIFICATION</scope>
</reference>
<protein>
    <submittedName>
        <fullName evidence="5">Ankyrin repeat and MYND domain-containing protein 1</fullName>
    </submittedName>
</protein>
<dbReference type="Pfam" id="PF02493">
    <property type="entry name" value="MORN"/>
    <property type="match status" value="5"/>
</dbReference>
<evidence type="ECO:0000256" key="1">
    <source>
        <dbReference type="ARBA" id="ARBA00022737"/>
    </source>
</evidence>
<feature type="compositionally biased region" description="Basic and acidic residues" evidence="3">
    <location>
        <begin position="561"/>
        <end position="577"/>
    </location>
</feature>
<feature type="compositionally biased region" description="Low complexity" evidence="3">
    <location>
        <begin position="476"/>
        <end position="486"/>
    </location>
</feature>
<feature type="region of interest" description="Disordered" evidence="3">
    <location>
        <begin position="426"/>
        <end position="623"/>
    </location>
</feature>
<sequence>MQTSKSDYNSTTSELVRQPNVPSPIGYINGTEQERGRNGFGIQEWPDGSRYEGNFENDLKHGVGVYYWPNGELYEGSFYKDYRHGKGTYTWPDGSKFIGKFYLNRKEGYGVQHLPNGSFFKGLYHADERLGPGVLTYADGRQDMGLWHRCRLLSLCTRLEDAFSLRSLPDFQPQQSRAQGGGSLQREPQNLHPEPPKPPPVSKDPLVFSTEEMLKDERFILPPATLRYSIDPDHLPLPPRLRRQLDELFFNCSSPEAPEHTDMHPYTHRITSSLPLQERMQNHINRHRFEAESVDWDVCVSRRFEAESVDWDVGAVFSMSRGAFGPKGPLELGSERLILQAGQGDPQAVYRILRDGRIHPDVGDAQGHTPLIAATMNCLIEVIHMLLDSGADVNKLNSESMSALSVCHVLYYPASSLHTTVAELKSPKPQVSVTTQKTESLDQSQSANEETAALGHVQADPSANEETAAHGHEQADPAPAQPASSPVMKAGLESEASEINKNGDPENEYSEKEGLEQWEEPTDKGSSLTEGPQREEPTDKESKGGGLVNEKSEGEGPTNKGSEREGLTNEGSEREELQTEESTVIEPREETAKRDQRSGPEEDCKGGTIGKDTTSDPKSPGHHMAFASVLSLASMPIRVAEEALEQAAEALCQSRLLPPEGTQESVHKIVLAKNQ</sequence>
<evidence type="ECO:0000256" key="3">
    <source>
        <dbReference type="SAM" id="MobiDB-lite"/>
    </source>
</evidence>
<dbReference type="Proteomes" id="UP000515152">
    <property type="component" value="Chromosome 10"/>
</dbReference>
<dbReference type="RefSeq" id="XP_042564823.1">
    <property type="nucleotide sequence ID" value="XM_042708889.1"/>
</dbReference>
<name>A0A8M1KQZ4_CLUHA</name>
<dbReference type="PROSITE" id="PS50088">
    <property type="entry name" value="ANK_REPEAT"/>
    <property type="match status" value="1"/>
</dbReference>
<feature type="compositionally biased region" description="Basic and acidic residues" evidence="3">
    <location>
        <begin position="501"/>
        <end position="515"/>
    </location>
</feature>
<feature type="compositionally biased region" description="Basic and acidic residues" evidence="3">
    <location>
        <begin position="586"/>
        <end position="605"/>
    </location>
</feature>
<dbReference type="InterPro" id="IPR003409">
    <property type="entry name" value="MORN"/>
</dbReference>
<feature type="compositionally biased region" description="Basic and acidic residues" evidence="3">
    <location>
        <begin position="532"/>
        <end position="543"/>
    </location>
</feature>
<feature type="repeat" description="ANK" evidence="2">
    <location>
        <begin position="366"/>
        <end position="398"/>
    </location>
</feature>
<dbReference type="SMART" id="SM00248">
    <property type="entry name" value="ANK"/>
    <property type="match status" value="1"/>
</dbReference>
<dbReference type="PROSITE" id="PS50297">
    <property type="entry name" value="ANK_REP_REGION"/>
    <property type="match status" value="1"/>
</dbReference>
<accession>A0A8M1KQZ4</accession>
<dbReference type="SMART" id="SM00698">
    <property type="entry name" value="MORN"/>
    <property type="match status" value="4"/>
</dbReference>
<evidence type="ECO:0000313" key="4">
    <source>
        <dbReference type="Proteomes" id="UP000515152"/>
    </source>
</evidence>
<dbReference type="InterPro" id="IPR053064">
    <property type="entry name" value="Ankyrin-MYND_domain-protein"/>
</dbReference>
<dbReference type="PANTHER" id="PTHR15897:SF2">
    <property type="entry name" value="ANKYRIN REPEAT AND MYND DOMAIN-CONTAINING PROTEIN 1"/>
    <property type="match status" value="1"/>
</dbReference>
<dbReference type="CTD" id="51281"/>
<dbReference type="AlphaFoldDB" id="A0A8M1KQZ4"/>
<organism evidence="4 5">
    <name type="scientific">Clupea harengus</name>
    <name type="common">Atlantic herring</name>
    <dbReference type="NCBI Taxonomy" id="7950"/>
    <lineage>
        <taxon>Eukaryota</taxon>
        <taxon>Metazoa</taxon>
        <taxon>Chordata</taxon>
        <taxon>Craniata</taxon>
        <taxon>Vertebrata</taxon>
        <taxon>Euteleostomi</taxon>
        <taxon>Actinopterygii</taxon>
        <taxon>Neopterygii</taxon>
        <taxon>Teleostei</taxon>
        <taxon>Clupei</taxon>
        <taxon>Clupeiformes</taxon>
        <taxon>Clupeoidei</taxon>
        <taxon>Clupeidae</taxon>
        <taxon>Clupea</taxon>
    </lineage>
</organism>
<dbReference type="OrthoDB" id="48314at2759"/>
<keyword evidence="1" id="KW-0677">Repeat</keyword>
<dbReference type="KEGG" id="char:105912931"/>
<feature type="region of interest" description="Disordered" evidence="3">
    <location>
        <begin position="170"/>
        <end position="205"/>
    </location>
</feature>